<dbReference type="RefSeq" id="WP_132646183.1">
    <property type="nucleotide sequence ID" value="NZ_CP181386.1"/>
</dbReference>
<feature type="region of interest" description="Disordered" evidence="1">
    <location>
        <begin position="1"/>
        <end position="30"/>
    </location>
</feature>
<name>A0A4R2MA28_RUBGE</name>
<accession>A0A4R2MA28</accession>
<feature type="compositionally biased region" description="Low complexity" evidence="1">
    <location>
        <begin position="11"/>
        <end position="28"/>
    </location>
</feature>
<feature type="compositionally biased region" description="Low complexity" evidence="1">
    <location>
        <begin position="113"/>
        <end position="127"/>
    </location>
</feature>
<dbReference type="Proteomes" id="UP000295106">
    <property type="component" value="Unassembled WGS sequence"/>
</dbReference>
<sequence>MTPIAAPNTVAASRDASSSEPAPAPALDEATRARAEKAAVQFEGYMIAEMLKQARSGLRELSDDEGRSRTHDEMQDVADRAVADALAASRAFGIADAVLRQVLPPAAPAALKPAAAAVAQGAGEGAPSRGPQRDIR</sequence>
<gene>
    <name evidence="2" type="ORF">EV684_104255</name>
</gene>
<dbReference type="EMBL" id="SLXD01000004">
    <property type="protein sequence ID" value="TCP03532.1"/>
    <property type="molecule type" value="Genomic_DNA"/>
</dbReference>
<keyword evidence="2" id="KW-0282">Flagellum</keyword>
<keyword evidence="2" id="KW-0969">Cilium</keyword>
<keyword evidence="2" id="KW-0966">Cell projection</keyword>
<dbReference type="OrthoDB" id="9800413at2"/>
<dbReference type="GeneID" id="99685593"/>
<evidence type="ECO:0000313" key="3">
    <source>
        <dbReference type="Proteomes" id="UP000295106"/>
    </source>
</evidence>
<feature type="region of interest" description="Disordered" evidence="1">
    <location>
        <begin position="113"/>
        <end position="136"/>
    </location>
</feature>
<protein>
    <submittedName>
        <fullName evidence="2">Flagellar protein FlgJ</fullName>
    </submittedName>
</protein>
<comment type="caution">
    <text evidence="2">The sequence shown here is derived from an EMBL/GenBank/DDBJ whole genome shotgun (WGS) entry which is preliminary data.</text>
</comment>
<reference evidence="2 3" key="1">
    <citation type="submission" date="2019-03" db="EMBL/GenBank/DDBJ databases">
        <title>Genomic Encyclopedia of Type Strains, Phase IV (KMG-IV): sequencing the most valuable type-strain genomes for metagenomic binning, comparative biology and taxonomic classification.</title>
        <authorList>
            <person name="Goeker M."/>
        </authorList>
    </citation>
    <scope>NUCLEOTIDE SEQUENCE [LARGE SCALE GENOMIC DNA]</scope>
    <source>
        <strain evidence="2 3">DSM 1709</strain>
    </source>
</reference>
<proteinExistence type="predicted"/>
<organism evidence="2 3">
    <name type="scientific">Rubrivivax gelatinosus</name>
    <name type="common">Rhodocyclus gelatinosus</name>
    <name type="synonym">Rhodopseudomonas gelatinosa</name>
    <dbReference type="NCBI Taxonomy" id="28068"/>
    <lineage>
        <taxon>Bacteria</taxon>
        <taxon>Pseudomonadati</taxon>
        <taxon>Pseudomonadota</taxon>
        <taxon>Betaproteobacteria</taxon>
        <taxon>Burkholderiales</taxon>
        <taxon>Sphaerotilaceae</taxon>
        <taxon>Rubrivivax</taxon>
    </lineage>
</organism>
<evidence type="ECO:0000256" key="1">
    <source>
        <dbReference type="SAM" id="MobiDB-lite"/>
    </source>
</evidence>
<evidence type="ECO:0000313" key="2">
    <source>
        <dbReference type="EMBL" id="TCP03532.1"/>
    </source>
</evidence>
<dbReference type="AlphaFoldDB" id="A0A4R2MA28"/>